<keyword evidence="2" id="KW-1133">Transmembrane helix</keyword>
<dbReference type="STRING" id="135208.A0A4Z0A1Q9"/>
<accession>A0A4Z0A1Q9</accession>
<dbReference type="InterPro" id="IPR011701">
    <property type="entry name" value="MFS"/>
</dbReference>
<dbReference type="Proteomes" id="UP000298061">
    <property type="component" value="Unassembled WGS sequence"/>
</dbReference>
<keyword evidence="4" id="KW-1185">Reference proteome</keyword>
<keyword evidence="2" id="KW-0812">Transmembrane</keyword>
<protein>
    <recommendedName>
        <fullName evidence="5">Major facilitator superfamily (MFS) profile domain-containing protein</fullName>
    </recommendedName>
</protein>
<dbReference type="AlphaFoldDB" id="A0A4Z0A1Q9"/>
<dbReference type="OrthoDB" id="3263391at2759"/>
<name>A0A4Z0A1Q9_9AGAM</name>
<proteinExistence type="predicted"/>
<sequence length="216" mass="23476">MAGESTLSRPPSSTKTLPMAANAVADAAGSQKTRPPQRWKDFGFLPIPQRLRYDPDKPVAFGTVMNASFGFGSTFIVANLYYCQPLLIQSFGVSYSEVSNIPTLIQGGYAAGLLLISPMGDLVPRRPLLLVLSFVAASLTIGLAFTNSLVAFEVLSFLVGIFSVSPQILIPLAADLAPPERRATAISIVLCIGNYHMGFCDWRPFGHVQHEDRRRF</sequence>
<dbReference type="EMBL" id="SFCI01000362">
    <property type="protein sequence ID" value="TFY80283.1"/>
    <property type="molecule type" value="Genomic_DNA"/>
</dbReference>
<evidence type="ECO:0000313" key="4">
    <source>
        <dbReference type="Proteomes" id="UP000298061"/>
    </source>
</evidence>
<dbReference type="PANTHER" id="PTHR42910:SF1">
    <property type="entry name" value="MAJOR FACILITATOR SUPERFAMILY (MFS) PROFILE DOMAIN-CONTAINING PROTEIN"/>
    <property type="match status" value="1"/>
</dbReference>
<organism evidence="3 4">
    <name type="scientific">Hericium alpestre</name>
    <dbReference type="NCBI Taxonomy" id="135208"/>
    <lineage>
        <taxon>Eukaryota</taxon>
        <taxon>Fungi</taxon>
        <taxon>Dikarya</taxon>
        <taxon>Basidiomycota</taxon>
        <taxon>Agaricomycotina</taxon>
        <taxon>Agaricomycetes</taxon>
        <taxon>Russulales</taxon>
        <taxon>Hericiaceae</taxon>
        <taxon>Hericium</taxon>
    </lineage>
</organism>
<feature type="transmembrane region" description="Helical" evidence="2">
    <location>
        <begin position="59"/>
        <end position="78"/>
    </location>
</feature>
<comment type="caution">
    <text evidence="3">The sequence shown here is derived from an EMBL/GenBank/DDBJ whole genome shotgun (WGS) entry which is preliminary data.</text>
</comment>
<dbReference type="PANTHER" id="PTHR42910">
    <property type="entry name" value="TRANSPORTER SCO4007-RELATED"/>
    <property type="match status" value="1"/>
</dbReference>
<dbReference type="InterPro" id="IPR036259">
    <property type="entry name" value="MFS_trans_sf"/>
</dbReference>
<dbReference type="Gene3D" id="1.20.1250.20">
    <property type="entry name" value="MFS general substrate transporter like domains"/>
    <property type="match status" value="1"/>
</dbReference>
<dbReference type="Pfam" id="PF07690">
    <property type="entry name" value="MFS_1"/>
    <property type="match status" value="1"/>
</dbReference>
<reference evidence="3 4" key="1">
    <citation type="submission" date="2019-02" db="EMBL/GenBank/DDBJ databases">
        <title>Genome sequencing of the rare red list fungi Hericium alpestre (H. flagellum).</title>
        <authorList>
            <person name="Buettner E."/>
            <person name="Kellner H."/>
        </authorList>
    </citation>
    <scope>NUCLEOTIDE SEQUENCE [LARGE SCALE GENOMIC DNA]</scope>
    <source>
        <strain evidence="3 4">DSM 108284</strain>
    </source>
</reference>
<keyword evidence="2" id="KW-0472">Membrane</keyword>
<dbReference type="GO" id="GO:0022857">
    <property type="term" value="F:transmembrane transporter activity"/>
    <property type="evidence" value="ECO:0007669"/>
    <property type="project" value="InterPro"/>
</dbReference>
<gene>
    <name evidence="3" type="ORF">EWM64_g3727</name>
</gene>
<evidence type="ECO:0000256" key="2">
    <source>
        <dbReference type="SAM" id="Phobius"/>
    </source>
</evidence>
<comment type="subcellular location">
    <subcellularLocation>
        <location evidence="1">Membrane</location>
        <topology evidence="1">Multi-pass membrane protein</topology>
    </subcellularLocation>
</comment>
<feature type="transmembrane region" description="Helical" evidence="2">
    <location>
        <begin position="128"/>
        <end position="148"/>
    </location>
</feature>
<dbReference type="SUPFAM" id="SSF103473">
    <property type="entry name" value="MFS general substrate transporter"/>
    <property type="match status" value="1"/>
</dbReference>
<evidence type="ECO:0000256" key="1">
    <source>
        <dbReference type="ARBA" id="ARBA00004141"/>
    </source>
</evidence>
<evidence type="ECO:0000313" key="3">
    <source>
        <dbReference type="EMBL" id="TFY80283.1"/>
    </source>
</evidence>
<dbReference type="GO" id="GO:0016020">
    <property type="term" value="C:membrane"/>
    <property type="evidence" value="ECO:0007669"/>
    <property type="project" value="UniProtKB-SubCell"/>
</dbReference>
<evidence type="ECO:0008006" key="5">
    <source>
        <dbReference type="Google" id="ProtNLM"/>
    </source>
</evidence>
<feature type="transmembrane region" description="Helical" evidence="2">
    <location>
        <begin position="98"/>
        <end position="116"/>
    </location>
</feature>